<dbReference type="AlphaFoldDB" id="A0A1B8BA42"/>
<evidence type="ECO:0000313" key="3">
    <source>
        <dbReference type="Proteomes" id="UP000091967"/>
    </source>
</evidence>
<dbReference type="Proteomes" id="UP000091967">
    <property type="component" value="Unassembled WGS sequence"/>
</dbReference>
<evidence type="ECO:0000313" key="2">
    <source>
        <dbReference type="EMBL" id="OBS29610.1"/>
    </source>
</evidence>
<proteinExistence type="predicted"/>
<comment type="caution">
    <text evidence="2">The sequence shown here is derived from an EMBL/GenBank/DDBJ whole genome shotgun (WGS) entry which is preliminary data.</text>
</comment>
<keyword evidence="1" id="KW-0732">Signal</keyword>
<accession>A0A1B8BA42</accession>
<name>A0A1B8BA42_FUSPO</name>
<reference evidence="2 3" key="1">
    <citation type="submission" date="2016-06" db="EMBL/GenBank/DDBJ databases">
        <title>Living apart together: crosstalk between the core and supernumerary genomes in a fungal plant pathogen.</title>
        <authorList>
            <person name="Vanheule A."/>
            <person name="Audenaert K."/>
            <person name="Warris S."/>
            <person name="Van De Geest H."/>
            <person name="Schijlen E."/>
            <person name="Hofte M."/>
            <person name="De Saeger S."/>
            <person name="Haesaert G."/>
            <person name="Waalwijk C."/>
            <person name="Van Der Lee T."/>
        </authorList>
    </citation>
    <scope>NUCLEOTIDE SEQUENCE [LARGE SCALE GENOMIC DNA]</scope>
    <source>
        <strain evidence="2 3">2516</strain>
    </source>
</reference>
<organism evidence="2 3">
    <name type="scientific">Fusarium poae</name>
    <dbReference type="NCBI Taxonomy" id="36050"/>
    <lineage>
        <taxon>Eukaryota</taxon>
        <taxon>Fungi</taxon>
        <taxon>Dikarya</taxon>
        <taxon>Ascomycota</taxon>
        <taxon>Pezizomycotina</taxon>
        <taxon>Sordariomycetes</taxon>
        <taxon>Hypocreomycetidae</taxon>
        <taxon>Hypocreales</taxon>
        <taxon>Nectriaceae</taxon>
        <taxon>Fusarium</taxon>
    </lineage>
</organism>
<keyword evidence="3" id="KW-1185">Reference proteome</keyword>
<dbReference type="OMA" id="FSVCRDF"/>
<feature type="chain" id="PRO_5008603709" description="Apple domain-containing protein" evidence="1">
    <location>
        <begin position="19"/>
        <end position="494"/>
    </location>
</feature>
<dbReference type="EMBL" id="LYXU01000001">
    <property type="protein sequence ID" value="OBS29610.1"/>
    <property type="molecule type" value="Genomic_DNA"/>
</dbReference>
<evidence type="ECO:0008006" key="4">
    <source>
        <dbReference type="Google" id="ProtNLM"/>
    </source>
</evidence>
<sequence>MILLKTTLALLFIGAASALPTNTERFMHDGGASDLMTNERNSLDSRAVCKASDPNNQAFKAHKADGSAFCSTYIRSTSTSTVTPTIQKTAFKTNTVTATIGSVTRVTTSTTVVTVITKTDTVLTAGTKTTTIPVTDFQTTTLITVTTTTPRDTYIKWRPSTKVSLVTETNFIKAWTTTTKTFDYTRAIVPTDFVYTGGTVTATTVVTTTKPAPPVVTVPQAEVHCAIVGNSGSTPVVTKGGSLNFGQCKEICKDWRYFGISASQCRCYVSQLVDTVEMDASSDFTFYDTSCNSESKPQKRDMLVKRAAIQVPSYLPSKSPSAVSSACLCLITKPAAAAIVKTTAKTTKTVTTTQTKQKTVLVSTKLTSFVTDKRTSTSTRSTTTTNTDFRTITKTDLRSAIVTDLKTYIVTNFDHLVYVTKYETVQSTSYSTLYLTTIVATVTMMDYNTIYTTKPPVTVTKDVYTTEKTVVATRTVLTGGSTITAGTTTIYGTI</sequence>
<protein>
    <recommendedName>
        <fullName evidence="4">Apple domain-containing protein</fullName>
    </recommendedName>
</protein>
<gene>
    <name evidence="2" type="ORF">FPOA_03546</name>
</gene>
<evidence type="ECO:0000256" key="1">
    <source>
        <dbReference type="SAM" id="SignalP"/>
    </source>
</evidence>
<feature type="signal peptide" evidence="1">
    <location>
        <begin position="1"/>
        <end position="18"/>
    </location>
</feature>
<dbReference type="STRING" id="36050.A0A1B8BA42"/>